<dbReference type="HOGENOM" id="CLU_2306900_0_0_1"/>
<keyword evidence="2" id="KW-1185">Reference proteome</keyword>
<dbReference type="EMBL" id="KN294011">
    <property type="protein sequence ID" value="KGQ01043.1"/>
    <property type="molecule type" value="Genomic_DNA"/>
</dbReference>
<dbReference type="RefSeq" id="XP_015702602.1">
    <property type="nucleotide sequence ID" value="XM_015847806.1"/>
</dbReference>
<evidence type="ECO:0000313" key="1">
    <source>
        <dbReference type="EMBL" id="KGQ01043.1"/>
    </source>
</evidence>
<dbReference type="Proteomes" id="UP000002059">
    <property type="component" value="Partially assembled WGS sequence"/>
</dbReference>
<protein>
    <submittedName>
        <fullName evidence="1">Uncharacterized protein</fullName>
    </submittedName>
</protein>
<dbReference type="KEGG" id="pbl:PAAG_12294"/>
<accession>A0A0A2V0L4</accession>
<name>A0A0A2V0L4_PARBA</name>
<gene>
    <name evidence="1" type="ORF">PAAG_12294</name>
</gene>
<evidence type="ECO:0000313" key="2">
    <source>
        <dbReference type="Proteomes" id="UP000002059"/>
    </source>
</evidence>
<proteinExistence type="predicted"/>
<dbReference type="VEuPathDB" id="FungiDB:PAAG_12294"/>
<organism evidence="1 2">
    <name type="scientific">Paracoccidioides lutzii (strain ATCC MYA-826 / Pb01)</name>
    <name type="common">Paracoccidioides brasiliensis</name>
    <dbReference type="NCBI Taxonomy" id="502779"/>
    <lineage>
        <taxon>Eukaryota</taxon>
        <taxon>Fungi</taxon>
        <taxon>Dikarya</taxon>
        <taxon>Ascomycota</taxon>
        <taxon>Pezizomycotina</taxon>
        <taxon>Eurotiomycetes</taxon>
        <taxon>Eurotiomycetidae</taxon>
        <taxon>Onygenales</taxon>
        <taxon>Ajellomycetaceae</taxon>
        <taxon>Paracoccidioides</taxon>
    </lineage>
</organism>
<reference evidence="1 2" key="1">
    <citation type="journal article" date="2011" name="PLoS Genet.">
        <title>Comparative genomic analysis of human fungal pathogens causing paracoccidioidomycosis.</title>
        <authorList>
            <person name="Desjardins C.A."/>
            <person name="Champion M.D."/>
            <person name="Holder J.W."/>
            <person name="Muszewska A."/>
            <person name="Goldberg J."/>
            <person name="Bailao A.M."/>
            <person name="Brigido M.M."/>
            <person name="Ferreira M.E."/>
            <person name="Garcia A.M."/>
            <person name="Grynberg M."/>
            <person name="Gujja S."/>
            <person name="Heiman D.I."/>
            <person name="Henn M.R."/>
            <person name="Kodira C.D."/>
            <person name="Leon-Narvaez H."/>
            <person name="Longo L.V."/>
            <person name="Ma L.J."/>
            <person name="Malavazi I."/>
            <person name="Matsuo A.L."/>
            <person name="Morais F.V."/>
            <person name="Pereira M."/>
            <person name="Rodriguez-Brito S."/>
            <person name="Sakthikumar S."/>
            <person name="Salem-Izacc S.M."/>
            <person name="Sykes S.M."/>
            <person name="Teixeira M.M."/>
            <person name="Vallejo M.C."/>
            <person name="Walter M.E."/>
            <person name="Yandava C."/>
            <person name="Young S."/>
            <person name="Zeng Q."/>
            <person name="Zucker J."/>
            <person name="Felipe M.S."/>
            <person name="Goldman G.H."/>
            <person name="Haas B.J."/>
            <person name="McEwen J.G."/>
            <person name="Nino-Vega G."/>
            <person name="Puccia R."/>
            <person name="San-Blas G."/>
            <person name="Soares C.M."/>
            <person name="Birren B.W."/>
            <person name="Cuomo C.A."/>
        </authorList>
    </citation>
    <scope>NUCLEOTIDE SEQUENCE [LARGE SCALE GENOMIC DNA]</scope>
    <source>
        <strain evidence="2">ATCC MYA-826 / Pb01</strain>
    </source>
</reference>
<dbReference type="AlphaFoldDB" id="A0A0A2V0L4"/>
<sequence length="100" mass="11423">MFPSWSIFQYGYTSLEFTDENNAVCGETIRSKGYSGHVKYQCPRNRQLLLVEIATKQFLRIMSVPKGKNSAFDLAFCCNGGNPSIKPIRLRKERFLKSHG</sequence>
<dbReference type="GeneID" id="26971003"/>